<dbReference type="SUPFAM" id="SSF52218">
    <property type="entry name" value="Flavoproteins"/>
    <property type="match status" value="1"/>
</dbReference>
<evidence type="ECO:0000313" key="10">
    <source>
        <dbReference type="Proteomes" id="UP000254060"/>
    </source>
</evidence>
<keyword evidence="6" id="KW-0288">FMN</keyword>
<evidence type="ECO:0000256" key="6">
    <source>
        <dbReference type="ARBA" id="ARBA00022643"/>
    </source>
</evidence>
<evidence type="ECO:0000256" key="4">
    <source>
        <dbReference type="ARBA" id="ARBA00022448"/>
    </source>
</evidence>
<dbReference type="GO" id="GO:0010181">
    <property type="term" value="F:FMN binding"/>
    <property type="evidence" value="ECO:0007669"/>
    <property type="project" value="InterPro"/>
</dbReference>
<dbReference type="InterPro" id="IPR008254">
    <property type="entry name" value="Flavodoxin/NO_synth"/>
</dbReference>
<keyword evidence="5" id="KW-0285">Flavoprotein</keyword>
<dbReference type="PROSITE" id="PS50902">
    <property type="entry name" value="FLAVODOXIN_LIKE"/>
    <property type="match status" value="1"/>
</dbReference>
<dbReference type="Proteomes" id="UP000254060">
    <property type="component" value="Unassembled WGS sequence"/>
</dbReference>
<gene>
    <name evidence="9" type="ORF">NCTC13163_01007</name>
</gene>
<comment type="cofactor">
    <cofactor evidence="1">
        <name>FMN</name>
        <dbReference type="ChEBI" id="CHEBI:58210"/>
    </cofactor>
</comment>
<dbReference type="RefSeq" id="WP_024371294.1">
    <property type="nucleotide sequence ID" value="NZ_UGGP01000001.1"/>
</dbReference>
<reference evidence="9 10" key="1">
    <citation type="submission" date="2018-06" db="EMBL/GenBank/DDBJ databases">
        <authorList>
            <consortium name="Pathogen Informatics"/>
            <person name="Doyle S."/>
        </authorList>
    </citation>
    <scope>NUCLEOTIDE SEQUENCE [LARGE SCALE GENOMIC DNA]</scope>
    <source>
        <strain evidence="9 10">NCTC13163</strain>
    </source>
</reference>
<comment type="function">
    <text evidence="2">Low-potential electron donor to a number of redox enzymes.</text>
</comment>
<dbReference type="GO" id="GO:0009055">
    <property type="term" value="F:electron transfer activity"/>
    <property type="evidence" value="ECO:0007669"/>
    <property type="project" value="InterPro"/>
</dbReference>
<evidence type="ECO:0000256" key="7">
    <source>
        <dbReference type="ARBA" id="ARBA00022982"/>
    </source>
</evidence>
<proteinExistence type="inferred from homology"/>
<evidence type="ECO:0000256" key="2">
    <source>
        <dbReference type="ARBA" id="ARBA00003297"/>
    </source>
</evidence>
<dbReference type="STRING" id="1397694.GCA_000702585_01518"/>
<dbReference type="InterPro" id="IPR050619">
    <property type="entry name" value="Flavodoxin"/>
</dbReference>
<keyword evidence="4" id="KW-0813">Transport</keyword>
<protein>
    <submittedName>
        <fullName evidence="9">Flavodoxin</fullName>
    </submittedName>
</protein>
<evidence type="ECO:0000313" key="9">
    <source>
        <dbReference type="EMBL" id="STO07655.1"/>
    </source>
</evidence>
<dbReference type="Pfam" id="PF00258">
    <property type="entry name" value="Flavodoxin_1"/>
    <property type="match status" value="1"/>
</dbReference>
<comment type="similarity">
    <text evidence="3">Belongs to the flavodoxin family.</text>
</comment>
<keyword evidence="7" id="KW-0249">Electron transport</keyword>
<organism evidence="9 10">
    <name type="scientific">Exiguobacterium aurantiacum</name>
    <dbReference type="NCBI Taxonomy" id="33987"/>
    <lineage>
        <taxon>Bacteria</taxon>
        <taxon>Bacillati</taxon>
        <taxon>Bacillota</taxon>
        <taxon>Bacilli</taxon>
        <taxon>Bacillales</taxon>
        <taxon>Bacillales Family XII. Incertae Sedis</taxon>
        <taxon>Exiguobacterium</taxon>
    </lineage>
</organism>
<dbReference type="EMBL" id="UGGP01000001">
    <property type="protein sequence ID" value="STO07655.1"/>
    <property type="molecule type" value="Genomic_DNA"/>
</dbReference>
<dbReference type="InterPro" id="IPR029039">
    <property type="entry name" value="Flavoprotein-like_sf"/>
</dbReference>
<dbReference type="OrthoDB" id="9790745at2"/>
<feature type="domain" description="Flavodoxin-like" evidence="8">
    <location>
        <begin position="3"/>
        <end position="145"/>
    </location>
</feature>
<evidence type="ECO:0000256" key="3">
    <source>
        <dbReference type="ARBA" id="ARBA00005267"/>
    </source>
</evidence>
<dbReference type="InterPro" id="IPR001226">
    <property type="entry name" value="Flavodoxin_CS"/>
</dbReference>
<accession>A0A377FT70</accession>
<dbReference type="GO" id="GO:0016651">
    <property type="term" value="F:oxidoreductase activity, acting on NAD(P)H"/>
    <property type="evidence" value="ECO:0007669"/>
    <property type="project" value="UniProtKB-ARBA"/>
</dbReference>
<dbReference type="Gene3D" id="3.40.50.360">
    <property type="match status" value="1"/>
</dbReference>
<evidence type="ECO:0000259" key="8">
    <source>
        <dbReference type="PROSITE" id="PS50902"/>
    </source>
</evidence>
<evidence type="ECO:0000256" key="5">
    <source>
        <dbReference type="ARBA" id="ARBA00022630"/>
    </source>
</evidence>
<sequence length="168" mass="19026">MNIAIVYSSMSGNTEEVAALVEATHLERGDRVVTFETDRIGHREAMSLASYDLVYFGSYTWADGVLPDEMKDTFRLVLKELSVPIRQAAVFGTGDKMFVHFCRAVDEMAYHLSKYGIPLVGELLKIEQSPRNQPYNVRHWTERLARNAEEGVYAYDHSKDQTSVAQTS</sequence>
<dbReference type="PANTHER" id="PTHR42809">
    <property type="entry name" value="FLAVODOXIN 2"/>
    <property type="match status" value="1"/>
</dbReference>
<name>A0A377FT70_9BACL</name>
<dbReference type="PROSITE" id="PS00201">
    <property type="entry name" value="FLAVODOXIN"/>
    <property type="match status" value="1"/>
</dbReference>
<dbReference type="PANTHER" id="PTHR42809:SF1">
    <property type="entry name" value="FLAVODOXIN 1"/>
    <property type="match status" value="1"/>
</dbReference>
<evidence type="ECO:0000256" key="1">
    <source>
        <dbReference type="ARBA" id="ARBA00001917"/>
    </source>
</evidence>
<dbReference type="AlphaFoldDB" id="A0A377FT70"/>